<dbReference type="SUPFAM" id="SSF53383">
    <property type="entry name" value="PLP-dependent transferases"/>
    <property type="match status" value="1"/>
</dbReference>
<name>G4RC71_PELHB</name>
<dbReference type="HOGENOM" id="CLU_003433_0_2_5"/>
<evidence type="ECO:0000313" key="15">
    <source>
        <dbReference type="Proteomes" id="UP000008850"/>
    </source>
</evidence>
<evidence type="ECO:0000256" key="8">
    <source>
        <dbReference type="ARBA" id="ARBA00022898"/>
    </source>
</evidence>
<dbReference type="PIRSF" id="PIRSF005572">
    <property type="entry name" value="NifS"/>
    <property type="match status" value="1"/>
</dbReference>
<dbReference type="EMBL" id="CP003075">
    <property type="protein sequence ID" value="AEQ52694.1"/>
    <property type="molecule type" value="Genomic_DNA"/>
</dbReference>
<evidence type="ECO:0000259" key="13">
    <source>
        <dbReference type="Pfam" id="PF00266"/>
    </source>
</evidence>
<evidence type="ECO:0000256" key="4">
    <source>
        <dbReference type="ARBA" id="ARBA00012239"/>
    </source>
</evidence>
<dbReference type="EC" id="2.8.1.7" evidence="4"/>
<dbReference type="InterPro" id="IPR015421">
    <property type="entry name" value="PyrdxlP-dep_Trfase_major"/>
</dbReference>
<dbReference type="STRING" id="1082931.KKY_2686"/>
<evidence type="ECO:0000313" key="14">
    <source>
        <dbReference type="EMBL" id="AEQ52694.1"/>
    </source>
</evidence>
<evidence type="ECO:0000256" key="12">
    <source>
        <dbReference type="RuleBase" id="RU004504"/>
    </source>
</evidence>
<dbReference type="AlphaFoldDB" id="G4RC71"/>
<keyword evidence="6" id="KW-0808">Transferase</keyword>
<evidence type="ECO:0000256" key="6">
    <source>
        <dbReference type="ARBA" id="ARBA00022679"/>
    </source>
</evidence>
<dbReference type="InterPro" id="IPR015422">
    <property type="entry name" value="PyrdxlP-dep_Trfase_small"/>
</dbReference>
<dbReference type="KEGG" id="phl:KKY_2686"/>
<comment type="function">
    <text evidence="2">Catalyzes the removal of elemental sulfur atoms from cysteine to produce alanine. Seems to participate in the biosynthesis of the nitrogenase metalloclusters by providing the inorganic sulfur required for the Fe-S core formation.</text>
</comment>
<dbReference type="InterPro" id="IPR015424">
    <property type="entry name" value="PyrdxlP-dep_Trfase"/>
</dbReference>
<dbReference type="GO" id="GO:0051536">
    <property type="term" value="F:iron-sulfur cluster binding"/>
    <property type="evidence" value="ECO:0007669"/>
    <property type="project" value="UniProtKB-KW"/>
</dbReference>
<dbReference type="InterPro" id="IPR000192">
    <property type="entry name" value="Aminotrans_V_dom"/>
</dbReference>
<evidence type="ECO:0000256" key="3">
    <source>
        <dbReference type="ARBA" id="ARBA00006490"/>
    </source>
</evidence>
<dbReference type="InterPro" id="IPR016454">
    <property type="entry name" value="Cysteine_dSase"/>
</dbReference>
<evidence type="ECO:0000256" key="1">
    <source>
        <dbReference type="ARBA" id="ARBA00001933"/>
    </source>
</evidence>
<reference evidence="14 15" key="1">
    <citation type="journal article" date="2012" name="J. Bacteriol.">
        <title>Complete genome sequence of Pelagibacterium halotolerans B2T.</title>
        <authorList>
            <person name="Huo Y.Y."/>
            <person name="Cheng H."/>
            <person name="Han X.F."/>
            <person name="Jiang X.W."/>
            <person name="Sun C."/>
            <person name="Zhang X.Q."/>
            <person name="Zhu X.F."/>
            <person name="Liu Y.F."/>
            <person name="Li P.F."/>
            <person name="Ni P.X."/>
            <person name="Wu M."/>
        </authorList>
    </citation>
    <scope>NUCLEOTIDE SEQUENCE [LARGE SCALE GENOMIC DNA]</scope>
    <source>
        <strain evidence="15">DSM 22347 / JCM 15775 / CGMCC 1.7692 / B2</strain>
    </source>
</reference>
<dbReference type="PATRIC" id="fig|1082931.4.peg.2651"/>
<protein>
    <recommendedName>
        <fullName evidence="5">Cysteine desulfurase</fullName>
        <ecNumber evidence="4">2.8.1.7</ecNumber>
    </recommendedName>
</protein>
<organism evidence="14 15">
    <name type="scientific">Pelagibacterium halotolerans (strain DSM 22347 / JCM 15775 / CGMCC 1.7692 / B2)</name>
    <dbReference type="NCBI Taxonomy" id="1082931"/>
    <lineage>
        <taxon>Bacteria</taxon>
        <taxon>Pseudomonadati</taxon>
        <taxon>Pseudomonadota</taxon>
        <taxon>Alphaproteobacteria</taxon>
        <taxon>Hyphomicrobiales</taxon>
        <taxon>Devosiaceae</taxon>
        <taxon>Pelagibacterium</taxon>
    </lineage>
</organism>
<keyword evidence="9" id="KW-0408">Iron</keyword>
<keyword evidence="15" id="KW-1185">Reference proteome</keyword>
<evidence type="ECO:0000256" key="2">
    <source>
        <dbReference type="ARBA" id="ARBA00003120"/>
    </source>
</evidence>
<proteinExistence type="inferred from homology"/>
<gene>
    <name evidence="14" type="ordered locus">KKY_2686</name>
</gene>
<dbReference type="PROSITE" id="PS00595">
    <property type="entry name" value="AA_TRANSFER_CLASS_5"/>
    <property type="match status" value="1"/>
</dbReference>
<evidence type="ECO:0000256" key="11">
    <source>
        <dbReference type="ARBA" id="ARBA00050776"/>
    </source>
</evidence>
<dbReference type="InterPro" id="IPR020578">
    <property type="entry name" value="Aminotrans_V_PyrdxlP_BS"/>
</dbReference>
<sequence>MQPVYLDHQATTPLDERVRDAMRSAGFGNPHSSEHIVGWEAAKKIEKAREQVAALIGADADEVFFTSGATEANNLAILGVRKFMRVSKDRILRTPIEHKSVLAACRALSEEFGFEVSDLPVDRDGRVVLEAINRVVDPRTALISAGLVNSEIGVIQDIAAINSLKGDALFHCDAAQGPAGVNIANLAAHCDMMALSAHKMRGPMGIGALYIARDSQPQIAPILFGGEQQSGMRPGTLPLELCVGMGAACELAASNDAELQRIASVKDAFQKALRNNGVEFNLNGVKDLHLRHPGNFNISIKGTDAKQLLQLLQPKVAASTGSACASGFQEPSYVLMAIGLTEEEASSSIRFSIGATTTKEDAIYAAVEIANALSRLV</sequence>
<feature type="domain" description="Aminotransferase class V" evidence="13">
    <location>
        <begin position="4"/>
        <end position="361"/>
    </location>
</feature>
<keyword evidence="10" id="KW-0411">Iron-sulfur</keyword>
<evidence type="ECO:0000256" key="9">
    <source>
        <dbReference type="ARBA" id="ARBA00023004"/>
    </source>
</evidence>
<keyword evidence="7" id="KW-0479">Metal-binding</keyword>
<dbReference type="Gene3D" id="3.40.640.10">
    <property type="entry name" value="Type I PLP-dependent aspartate aminotransferase-like (Major domain)"/>
    <property type="match status" value="1"/>
</dbReference>
<evidence type="ECO:0000256" key="10">
    <source>
        <dbReference type="ARBA" id="ARBA00023014"/>
    </source>
</evidence>
<dbReference type="Proteomes" id="UP000008850">
    <property type="component" value="Chromosome"/>
</dbReference>
<comment type="catalytic activity">
    <reaction evidence="11">
        <text>(sulfur carrier)-H + L-cysteine = (sulfur carrier)-SH + L-alanine</text>
        <dbReference type="Rhea" id="RHEA:43892"/>
        <dbReference type="Rhea" id="RHEA-COMP:14737"/>
        <dbReference type="Rhea" id="RHEA-COMP:14739"/>
        <dbReference type="ChEBI" id="CHEBI:29917"/>
        <dbReference type="ChEBI" id="CHEBI:35235"/>
        <dbReference type="ChEBI" id="CHEBI:57972"/>
        <dbReference type="ChEBI" id="CHEBI:64428"/>
        <dbReference type="EC" id="2.8.1.7"/>
    </reaction>
</comment>
<dbReference type="GO" id="GO:0046872">
    <property type="term" value="F:metal ion binding"/>
    <property type="evidence" value="ECO:0007669"/>
    <property type="project" value="UniProtKB-KW"/>
</dbReference>
<evidence type="ECO:0000256" key="7">
    <source>
        <dbReference type="ARBA" id="ARBA00022723"/>
    </source>
</evidence>
<evidence type="ECO:0000256" key="5">
    <source>
        <dbReference type="ARBA" id="ARBA00013558"/>
    </source>
</evidence>
<comment type="similarity">
    <text evidence="3">Belongs to the class-V pyridoxal-phosphate-dependent aminotransferase family. NifS/IscS subfamily.</text>
</comment>
<accession>G4RC71</accession>
<dbReference type="Gene3D" id="3.90.1150.10">
    <property type="entry name" value="Aspartate Aminotransferase, domain 1"/>
    <property type="match status" value="1"/>
</dbReference>
<dbReference type="PANTHER" id="PTHR11601">
    <property type="entry name" value="CYSTEINE DESULFURYLASE FAMILY MEMBER"/>
    <property type="match status" value="1"/>
</dbReference>
<dbReference type="Pfam" id="PF00266">
    <property type="entry name" value="Aminotran_5"/>
    <property type="match status" value="1"/>
</dbReference>
<dbReference type="Gene3D" id="1.10.260.50">
    <property type="match status" value="1"/>
</dbReference>
<dbReference type="eggNOG" id="COG1104">
    <property type="taxonomic scope" value="Bacteria"/>
</dbReference>
<keyword evidence="8" id="KW-0663">Pyridoxal phosphate</keyword>
<dbReference type="GO" id="GO:0031071">
    <property type="term" value="F:cysteine desulfurase activity"/>
    <property type="evidence" value="ECO:0007669"/>
    <property type="project" value="UniProtKB-EC"/>
</dbReference>
<comment type="cofactor">
    <cofactor evidence="1 12">
        <name>pyridoxal 5'-phosphate</name>
        <dbReference type="ChEBI" id="CHEBI:597326"/>
    </cofactor>
</comment>
<dbReference type="PANTHER" id="PTHR11601:SF34">
    <property type="entry name" value="CYSTEINE DESULFURASE"/>
    <property type="match status" value="1"/>
</dbReference>